<evidence type="ECO:0000313" key="3">
    <source>
        <dbReference type="EMBL" id="RMA67684.1"/>
    </source>
</evidence>
<keyword evidence="2" id="KW-0472">Membrane</keyword>
<dbReference type="EMBL" id="REFC01000002">
    <property type="protein sequence ID" value="RMA67684.1"/>
    <property type="molecule type" value="Genomic_DNA"/>
</dbReference>
<accession>A0A3L9Z583</accession>
<dbReference type="OrthoDB" id="1099118at2"/>
<evidence type="ECO:0000313" key="4">
    <source>
        <dbReference type="Proteomes" id="UP000271339"/>
    </source>
</evidence>
<name>A0A3L9Z583_9FLAO</name>
<keyword evidence="2" id="KW-0812">Transmembrane</keyword>
<keyword evidence="4" id="KW-1185">Reference proteome</keyword>
<evidence type="ECO:0000256" key="1">
    <source>
        <dbReference type="SAM" id="Coils"/>
    </source>
</evidence>
<dbReference type="Proteomes" id="UP000271339">
    <property type="component" value="Unassembled WGS sequence"/>
</dbReference>
<comment type="caution">
    <text evidence="3">The sequence shown here is derived from an EMBL/GenBank/DDBJ whole genome shotgun (WGS) entry which is preliminary data.</text>
</comment>
<protein>
    <submittedName>
        <fullName evidence="3">Uncharacterized protein</fullName>
    </submittedName>
</protein>
<sequence length="261" mass="30338">MYSKEIKDLQDNIKQAQNNIRINRANMAQYREKKAPKHYQDSGKRNIESQKKLIVNYRERIASYREKKQKQKSMGKGIDSFKRELGKNTGKWVSNKVFGDGHSTPHRVNIKTEKQKTQSENRKDIFSKGKEFLSNENLFGDKEVILGFNKKTDNIVETPIPNDKEDIMNLVNLLLSTIKANGWKSGENEKHINSLSDACLTKLEQCEIKLISMNEINQATYVENEIKKLKKKKLIQKYMIFVGIGFLFLIGFISYQLGLWK</sequence>
<feature type="coiled-coil region" evidence="1">
    <location>
        <begin position="6"/>
        <end position="74"/>
    </location>
</feature>
<gene>
    <name evidence="3" type="ORF">BXY75_0037</name>
</gene>
<dbReference type="AlphaFoldDB" id="A0A3L9Z583"/>
<proteinExistence type="predicted"/>
<feature type="transmembrane region" description="Helical" evidence="2">
    <location>
        <begin position="238"/>
        <end position="258"/>
    </location>
</feature>
<keyword evidence="1" id="KW-0175">Coiled coil</keyword>
<reference evidence="3 4" key="1">
    <citation type="submission" date="2018-10" db="EMBL/GenBank/DDBJ databases">
        <title>Genomic Encyclopedia of Archaeal and Bacterial Type Strains, Phase II (KMG-II): from individual species to whole genera.</title>
        <authorList>
            <person name="Goeker M."/>
        </authorList>
    </citation>
    <scope>NUCLEOTIDE SEQUENCE [LARGE SCALE GENOMIC DNA]</scope>
    <source>
        <strain evidence="3 4">DSM 23424</strain>
    </source>
</reference>
<dbReference type="RefSeq" id="WP_121905692.1">
    <property type="nucleotide sequence ID" value="NZ_REFC01000002.1"/>
</dbReference>
<organism evidence="3 4">
    <name type="scientific">Ulvibacter antarcticus</name>
    <dbReference type="NCBI Taxonomy" id="442714"/>
    <lineage>
        <taxon>Bacteria</taxon>
        <taxon>Pseudomonadati</taxon>
        <taxon>Bacteroidota</taxon>
        <taxon>Flavobacteriia</taxon>
        <taxon>Flavobacteriales</taxon>
        <taxon>Flavobacteriaceae</taxon>
        <taxon>Ulvibacter</taxon>
    </lineage>
</organism>
<keyword evidence="2" id="KW-1133">Transmembrane helix</keyword>
<evidence type="ECO:0000256" key="2">
    <source>
        <dbReference type="SAM" id="Phobius"/>
    </source>
</evidence>